<reference evidence="13" key="1">
    <citation type="submission" date="2017-11" db="EMBL/GenBank/DDBJ databases">
        <title>The sensing device of the deep-sea amphipod.</title>
        <authorList>
            <person name="Kobayashi H."/>
            <person name="Nagahama T."/>
            <person name="Arai W."/>
            <person name="Sasagawa Y."/>
            <person name="Umeda M."/>
            <person name="Hayashi T."/>
            <person name="Nikaido I."/>
            <person name="Watanabe H."/>
            <person name="Oguri K."/>
            <person name="Kitazato H."/>
            <person name="Fujioka K."/>
            <person name="Kido Y."/>
            <person name="Takami H."/>
        </authorList>
    </citation>
    <scope>NUCLEOTIDE SEQUENCE</scope>
    <source>
        <tissue evidence="13">Whole body</tissue>
    </source>
</reference>
<keyword evidence="8" id="KW-0804">Transcription</keyword>
<evidence type="ECO:0000256" key="10">
    <source>
        <dbReference type="PROSITE-ProRule" id="PRU00042"/>
    </source>
</evidence>
<feature type="domain" description="C2H2-type" evidence="11">
    <location>
        <begin position="47"/>
        <end position="75"/>
    </location>
</feature>
<feature type="domain" description="C2H2-type" evidence="11">
    <location>
        <begin position="146"/>
        <end position="173"/>
    </location>
</feature>
<evidence type="ECO:0000259" key="11">
    <source>
        <dbReference type="PROSITE" id="PS50157"/>
    </source>
</evidence>
<dbReference type="Gene3D" id="3.30.160.60">
    <property type="entry name" value="Classic Zinc Finger"/>
    <property type="match status" value="9"/>
</dbReference>
<dbReference type="EMBL" id="IACT01004962">
    <property type="protein sequence ID" value="LAC24135.1"/>
    <property type="molecule type" value="mRNA"/>
</dbReference>
<keyword evidence="5" id="KW-0862">Zinc</keyword>
<keyword evidence="7" id="KW-0238">DNA-binding</keyword>
<feature type="domain" description="C2H2-type" evidence="11">
    <location>
        <begin position="448"/>
        <end position="476"/>
    </location>
</feature>
<feature type="domain" description="C2H2-type" evidence="11">
    <location>
        <begin position="354"/>
        <end position="381"/>
    </location>
</feature>
<keyword evidence="6" id="KW-0805">Transcription regulation</keyword>
<feature type="domain" description="C2H2-type" evidence="11">
    <location>
        <begin position="118"/>
        <end position="145"/>
    </location>
</feature>
<keyword evidence="9" id="KW-0539">Nucleus</keyword>
<dbReference type="Pfam" id="PF00096">
    <property type="entry name" value="zf-C2H2"/>
    <property type="match status" value="4"/>
</dbReference>
<dbReference type="PANTHER" id="PTHR24384:SF189">
    <property type="entry name" value="C2H2-TYPE DOMAIN-CONTAINING PROTEIN-RELATED"/>
    <property type="match status" value="1"/>
</dbReference>
<evidence type="ECO:0000256" key="1">
    <source>
        <dbReference type="ARBA" id="ARBA00004123"/>
    </source>
</evidence>
<feature type="domain" description="C2H2-type" evidence="11">
    <location>
        <begin position="326"/>
        <end position="353"/>
    </location>
</feature>
<proteinExistence type="evidence at transcript level"/>
<dbReference type="GO" id="GO:0008270">
    <property type="term" value="F:zinc ion binding"/>
    <property type="evidence" value="ECO:0007669"/>
    <property type="project" value="UniProtKB-KW"/>
</dbReference>
<dbReference type="PROSITE" id="PS00028">
    <property type="entry name" value="ZINC_FINGER_C2H2_1"/>
    <property type="match status" value="12"/>
</dbReference>
<feature type="domain" description="C2H2-type" evidence="11">
    <location>
        <begin position="298"/>
        <end position="325"/>
    </location>
</feature>
<sequence length="729" mass="85024">MHETMLHSRDELMVIEDYGGVQPGFNEQYEEMQKNLVFTPSNTVLWFECHFCKRKSATEERLERHIAEKHSGNQTEKHAESVERPNTEPFKCSICSFSCSTNADLMRHSKKHKGIKPYSCKICNRTFSQKGNLKPHMLRHSDESPYQCNICPKAFNHKSSYKKHMEEHTTPKNFPCRHCNKQSFATEQLRTQHEQNKHPKDDVDCIICGVILNSTLGLKMHIAQMHPNVPGASQFTAEKKWACQYCNKKFSTKTYLIVHHKIHRGEKPFKCEECDYRAVSRDSVKKHAERSHGQMKPLKCNICPRTFMYYSHKKSHMLRHYNLKPFSCHLCNRSFQLKRHLTDHIRLHEGKPKYKCEQCDVAYVLPDSLRKHKDLHLSSPLICHICEKQFYVTGRYNKHMTMHRREYSGKPMNVSKPFKCHLCSKAFKVKRFLTKHLLNGCADVNNHFECTECCEVLASEQLMKQHMKALHNLKEYCCFVCADAFKRIHHLFEHIEKEHPNESVKDARIMQATIRKDFTNKGMLSSTSKDAGSSFGTLQENTEIRLVECDDTELANNVLVINEVDMSIRTEDSTQPQQTIKIEEGDVNYQCTICGTICCSYDEIVEHQLGHEQDFTNFSEVKNESKESSTTVVDEQQQLDDKILDTIHIDLDKIDNLEHQLKREVVEEYHEAEEGSDEDETVTCYECRSCGLRYPTYEECEDHYNAVHMSSNKKYGKNRTGKRKTLDAH</sequence>
<name>A0A2P2I7S5_9CRUS</name>
<comment type="subcellular location">
    <subcellularLocation>
        <location evidence="1">Nucleus</location>
    </subcellularLocation>
</comment>
<evidence type="ECO:0000256" key="9">
    <source>
        <dbReference type="ARBA" id="ARBA00023242"/>
    </source>
</evidence>
<feature type="domain" description="C2H2-type" evidence="11">
    <location>
        <begin position="241"/>
        <end position="268"/>
    </location>
</feature>
<feature type="domain" description="C2H2-type" evidence="11">
    <location>
        <begin position="381"/>
        <end position="408"/>
    </location>
</feature>
<reference evidence="12" key="2">
    <citation type="journal article" date="2018" name="Biosci. Biotechnol. Biochem.">
        <title>Polysaccharide hydrolase of the hadal zone amphipods Hirondellea gigas.</title>
        <authorList>
            <person name="Kobayashi H."/>
            <person name="Nagahama T."/>
            <person name="Arai W."/>
            <person name="Sasagawa Y."/>
            <person name="Umeda M."/>
            <person name="Hayashi T."/>
            <person name="Nikaido I."/>
            <person name="Watanabe H."/>
            <person name="Oguri K."/>
            <person name="Kitazato H."/>
            <person name="Fujioka K."/>
            <person name="Kido Y."/>
            <person name="Takami H."/>
        </authorList>
    </citation>
    <scope>NUCLEOTIDE SEQUENCE</scope>
    <source>
        <tissue evidence="12">Whole body</tissue>
    </source>
</reference>
<evidence type="ECO:0000256" key="5">
    <source>
        <dbReference type="ARBA" id="ARBA00022833"/>
    </source>
</evidence>
<protein>
    <submittedName>
        <fullName evidence="12">Zinc finger protein 260-like</fullName>
    </submittedName>
</protein>
<dbReference type="GO" id="GO:0005634">
    <property type="term" value="C:nucleus"/>
    <property type="evidence" value="ECO:0007669"/>
    <property type="project" value="UniProtKB-SubCell"/>
</dbReference>
<dbReference type="GO" id="GO:0000981">
    <property type="term" value="F:DNA-binding transcription factor activity, RNA polymerase II-specific"/>
    <property type="evidence" value="ECO:0007669"/>
    <property type="project" value="TreeGrafter"/>
</dbReference>
<dbReference type="SMART" id="SM00355">
    <property type="entry name" value="ZnF_C2H2"/>
    <property type="match status" value="17"/>
</dbReference>
<evidence type="ECO:0000313" key="12">
    <source>
        <dbReference type="EMBL" id="LAB70073.1"/>
    </source>
</evidence>
<keyword evidence="2" id="KW-0479">Metal-binding</keyword>
<organism evidence="12">
    <name type="scientific">Hirondellea gigas</name>
    <dbReference type="NCBI Taxonomy" id="1518452"/>
    <lineage>
        <taxon>Eukaryota</taxon>
        <taxon>Metazoa</taxon>
        <taxon>Ecdysozoa</taxon>
        <taxon>Arthropoda</taxon>
        <taxon>Crustacea</taxon>
        <taxon>Multicrustacea</taxon>
        <taxon>Malacostraca</taxon>
        <taxon>Eumalacostraca</taxon>
        <taxon>Peracarida</taxon>
        <taxon>Amphipoda</taxon>
        <taxon>Amphilochidea</taxon>
        <taxon>Lysianassida</taxon>
        <taxon>Lysianassidira</taxon>
        <taxon>Lysianassoidea</taxon>
        <taxon>Lysianassidae</taxon>
        <taxon>Hirondellea</taxon>
    </lineage>
</organism>
<evidence type="ECO:0000256" key="8">
    <source>
        <dbReference type="ARBA" id="ARBA00023163"/>
    </source>
</evidence>
<dbReference type="GO" id="GO:0000978">
    <property type="term" value="F:RNA polymerase II cis-regulatory region sequence-specific DNA binding"/>
    <property type="evidence" value="ECO:0007669"/>
    <property type="project" value="TreeGrafter"/>
</dbReference>
<dbReference type="PANTHER" id="PTHR24384">
    <property type="entry name" value="FINGER PUTATIVE TRANSCRIPTION FACTOR FAMILY-RELATED"/>
    <property type="match status" value="1"/>
</dbReference>
<feature type="domain" description="C2H2-type" evidence="11">
    <location>
        <begin position="90"/>
        <end position="117"/>
    </location>
</feature>
<dbReference type="FunFam" id="3.30.160.60:FF:000130">
    <property type="entry name" value="Spalt-like transcription factor 4"/>
    <property type="match status" value="1"/>
</dbReference>
<accession>A0A2P2I7S5</accession>
<dbReference type="FunFam" id="3.30.160.60:FF:000100">
    <property type="entry name" value="Zinc finger 45-like"/>
    <property type="match status" value="2"/>
</dbReference>
<feature type="domain" description="C2H2-type" evidence="11">
    <location>
        <begin position="476"/>
        <end position="504"/>
    </location>
</feature>
<evidence type="ECO:0000256" key="3">
    <source>
        <dbReference type="ARBA" id="ARBA00022737"/>
    </source>
</evidence>
<feature type="domain" description="C2H2-type" evidence="11">
    <location>
        <begin position="269"/>
        <end position="297"/>
    </location>
</feature>
<feature type="domain" description="C2H2-type" evidence="11">
    <location>
        <begin position="418"/>
        <end position="436"/>
    </location>
</feature>
<dbReference type="AlphaFoldDB" id="A0A2P2I7S5"/>
<keyword evidence="3" id="KW-0677">Repeat</keyword>
<evidence type="ECO:0000313" key="13">
    <source>
        <dbReference type="EMBL" id="LAC24135.1"/>
    </source>
</evidence>
<dbReference type="SUPFAM" id="SSF57667">
    <property type="entry name" value="beta-beta-alpha zinc fingers"/>
    <property type="match status" value="6"/>
</dbReference>
<dbReference type="EMBL" id="IACF01004483">
    <property type="protein sequence ID" value="LAB70073.1"/>
    <property type="molecule type" value="mRNA"/>
</dbReference>
<dbReference type="InterPro" id="IPR013087">
    <property type="entry name" value="Znf_C2H2_type"/>
</dbReference>
<evidence type="ECO:0000256" key="6">
    <source>
        <dbReference type="ARBA" id="ARBA00023015"/>
    </source>
</evidence>
<evidence type="ECO:0000256" key="2">
    <source>
        <dbReference type="ARBA" id="ARBA00022723"/>
    </source>
</evidence>
<evidence type="ECO:0000256" key="7">
    <source>
        <dbReference type="ARBA" id="ARBA00023125"/>
    </source>
</evidence>
<dbReference type="PROSITE" id="PS50157">
    <property type="entry name" value="ZINC_FINGER_C2H2_2"/>
    <property type="match status" value="13"/>
</dbReference>
<dbReference type="InterPro" id="IPR036236">
    <property type="entry name" value="Znf_C2H2_sf"/>
</dbReference>
<dbReference type="FunFam" id="3.30.160.60:FF:000325">
    <property type="entry name" value="ZFP90 zinc finger protein"/>
    <property type="match status" value="1"/>
</dbReference>
<keyword evidence="4 10" id="KW-0863">Zinc-finger</keyword>
<evidence type="ECO:0000256" key="4">
    <source>
        <dbReference type="ARBA" id="ARBA00022771"/>
    </source>
</evidence>
<dbReference type="InterPro" id="IPR050752">
    <property type="entry name" value="C2H2-ZF_domain"/>
</dbReference>